<feature type="transmembrane region" description="Helical" evidence="7">
    <location>
        <begin position="111"/>
        <end position="134"/>
    </location>
</feature>
<feature type="transmembrane region" description="Helical" evidence="7">
    <location>
        <begin position="363"/>
        <end position="394"/>
    </location>
</feature>
<accession>A0A4P7PTF5</accession>
<reference evidence="8 9" key="1">
    <citation type="submission" date="2019-04" db="EMBL/GenBank/DDBJ databases">
        <title>Flavobacterium sp. GS03.</title>
        <authorList>
            <person name="Kim H."/>
        </authorList>
    </citation>
    <scope>NUCLEOTIDE SEQUENCE [LARGE SCALE GENOMIC DNA]</scope>
    <source>
        <strain evidence="8 9">GS03</strain>
    </source>
</reference>
<dbReference type="EMBL" id="CP038810">
    <property type="protein sequence ID" value="QBZ97865.1"/>
    <property type="molecule type" value="Genomic_DNA"/>
</dbReference>
<feature type="transmembrane region" description="Helical" evidence="7">
    <location>
        <begin position="290"/>
        <end position="310"/>
    </location>
</feature>
<organism evidence="8 9">
    <name type="scientific">Flavobacterium sangjuense</name>
    <dbReference type="NCBI Taxonomy" id="2518177"/>
    <lineage>
        <taxon>Bacteria</taxon>
        <taxon>Pseudomonadati</taxon>
        <taxon>Bacteroidota</taxon>
        <taxon>Flavobacteriia</taxon>
        <taxon>Flavobacteriales</taxon>
        <taxon>Flavobacteriaceae</taxon>
        <taxon>Flavobacterium</taxon>
    </lineage>
</organism>
<evidence type="ECO:0000313" key="8">
    <source>
        <dbReference type="EMBL" id="QBZ97865.1"/>
    </source>
</evidence>
<feature type="transmembrane region" description="Helical" evidence="7">
    <location>
        <begin position="79"/>
        <end position="105"/>
    </location>
</feature>
<feature type="transmembrane region" description="Helical" evidence="7">
    <location>
        <begin position="41"/>
        <end position="58"/>
    </location>
</feature>
<evidence type="ECO:0000256" key="1">
    <source>
        <dbReference type="ARBA" id="ARBA00004651"/>
    </source>
</evidence>
<dbReference type="PANTHER" id="PTHR30250">
    <property type="entry name" value="PST FAMILY PREDICTED COLANIC ACID TRANSPORTER"/>
    <property type="match status" value="1"/>
</dbReference>
<evidence type="ECO:0000256" key="3">
    <source>
        <dbReference type="ARBA" id="ARBA00022475"/>
    </source>
</evidence>
<dbReference type="PANTHER" id="PTHR30250:SF10">
    <property type="entry name" value="LIPOPOLYSACCHARIDE BIOSYNTHESIS PROTEIN WZXC"/>
    <property type="match status" value="1"/>
</dbReference>
<keyword evidence="9" id="KW-1185">Reference proteome</keyword>
<protein>
    <submittedName>
        <fullName evidence="8">Uncharacterized protein</fullName>
    </submittedName>
</protein>
<comment type="subcellular location">
    <subcellularLocation>
        <location evidence="1">Cell membrane</location>
        <topology evidence="1">Multi-pass membrane protein</topology>
    </subcellularLocation>
</comment>
<keyword evidence="6 7" id="KW-0472">Membrane</keyword>
<name>A0A4P7PTF5_9FLAO</name>
<gene>
    <name evidence="8" type="ORF">GS03_01363</name>
</gene>
<keyword evidence="5 7" id="KW-1133">Transmembrane helix</keyword>
<sequence length="479" mass="54884">MTLRKQALSGVFWTFLQQFSTQGISFIVSILMARLLLPSEFGLIGMIYIFIAIGRMLIDNGLSQSLVRNKEVSQEDYSTVFYFNLGGSILIYIAIYFLAPCIALFYKQDVLTLIIRLYCLVFLINAFGTVQSTILTKNMRFKTQMLVAIPSLVISSLVGISMAYMGFGVWSLVWSAIVQSFLSVLQLWFWSSWRPALLFSVEKFKYHFYYGYKLTLSGLLDVLFNNVYTIIIGKFFSPTQVGFFTRADSLKQFPVNNIAKILDKVTFPLFAHIQNDDVRLKSVYKKIMQMVIFLVAPLLIFLAVLAEPLFRFLFTEKWLPAVPYFQILCANGILYPIHAYNLNVLKVKGRSDLFLRLELVKKILLLVIILITFTFGIYGLLYGSVLFSILAFFINTHYTAKFINYTSFEQIKDIAPTIFLALFVGVLLYFIDIFVITISQYDIVRLLVGGFVSSILYALLAFSLKMHSFTELISIIKRK</sequence>
<comment type="similarity">
    <text evidence="2">Belongs to the polysaccharide synthase family.</text>
</comment>
<dbReference type="Proteomes" id="UP000296862">
    <property type="component" value="Chromosome"/>
</dbReference>
<evidence type="ECO:0000313" key="9">
    <source>
        <dbReference type="Proteomes" id="UP000296862"/>
    </source>
</evidence>
<keyword evidence="3" id="KW-1003">Cell membrane</keyword>
<feature type="transmembrane region" description="Helical" evidence="7">
    <location>
        <begin position="172"/>
        <end position="190"/>
    </location>
</feature>
<keyword evidence="4 7" id="KW-0812">Transmembrane</keyword>
<dbReference type="RefSeq" id="WP_136151799.1">
    <property type="nucleotide sequence ID" value="NZ_CP038810.1"/>
</dbReference>
<feature type="transmembrane region" description="Helical" evidence="7">
    <location>
        <begin position="322"/>
        <end position="342"/>
    </location>
</feature>
<dbReference type="KEGG" id="fsn:GS03_01363"/>
<feature type="transmembrane region" description="Helical" evidence="7">
    <location>
        <begin position="414"/>
        <end position="436"/>
    </location>
</feature>
<evidence type="ECO:0000256" key="4">
    <source>
        <dbReference type="ARBA" id="ARBA00022692"/>
    </source>
</evidence>
<evidence type="ECO:0000256" key="6">
    <source>
        <dbReference type="ARBA" id="ARBA00023136"/>
    </source>
</evidence>
<feature type="transmembrane region" description="Helical" evidence="7">
    <location>
        <begin position="146"/>
        <end position="166"/>
    </location>
</feature>
<dbReference type="Pfam" id="PF13440">
    <property type="entry name" value="Polysacc_synt_3"/>
    <property type="match status" value="1"/>
</dbReference>
<proteinExistence type="inferred from homology"/>
<dbReference type="AlphaFoldDB" id="A0A4P7PTF5"/>
<evidence type="ECO:0000256" key="2">
    <source>
        <dbReference type="ARBA" id="ARBA00007430"/>
    </source>
</evidence>
<feature type="transmembrane region" description="Helical" evidence="7">
    <location>
        <begin position="443"/>
        <end position="464"/>
    </location>
</feature>
<dbReference type="CDD" id="cd13127">
    <property type="entry name" value="MATE_tuaB_like"/>
    <property type="match status" value="1"/>
</dbReference>
<dbReference type="GO" id="GO:0005886">
    <property type="term" value="C:plasma membrane"/>
    <property type="evidence" value="ECO:0007669"/>
    <property type="project" value="UniProtKB-SubCell"/>
</dbReference>
<evidence type="ECO:0000256" key="7">
    <source>
        <dbReference type="SAM" id="Phobius"/>
    </source>
</evidence>
<evidence type="ECO:0000256" key="5">
    <source>
        <dbReference type="ARBA" id="ARBA00022989"/>
    </source>
</evidence>
<dbReference type="OrthoDB" id="9770347at2"/>
<dbReference type="InterPro" id="IPR050833">
    <property type="entry name" value="Poly_Biosynth_Transport"/>
</dbReference>